<keyword evidence="6" id="KW-0963">Cytoplasm</keyword>
<dbReference type="InterPro" id="IPR008948">
    <property type="entry name" value="L-Aspartase-like"/>
</dbReference>
<evidence type="ECO:0000256" key="2">
    <source>
        <dbReference type="ARBA" id="ARBA00012994"/>
    </source>
</evidence>
<gene>
    <name evidence="6 10" type="primary">hutH</name>
    <name evidence="10" type="ORF">SPIROBIBN47_310092</name>
</gene>
<comment type="subcellular location">
    <subcellularLocation>
        <location evidence="6 9">Cytoplasm</location>
    </subcellularLocation>
</comment>
<dbReference type="SUPFAM" id="SSF48557">
    <property type="entry name" value="L-aspartase-like"/>
    <property type="match status" value="1"/>
</dbReference>
<dbReference type="EC" id="4.3.1.3" evidence="2 6"/>
<dbReference type="InterPro" id="IPR005921">
    <property type="entry name" value="HutH"/>
</dbReference>
<dbReference type="Pfam" id="PF00221">
    <property type="entry name" value="Lyase_aromatic"/>
    <property type="match status" value="1"/>
</dbReference>
<evidence type="ECO:0000256" key="7">
    <source>
        <dbReference type="RuleBase" id="RU003954"/>
    </source>
</evidence>
<proteinExistence type="inferred from homology"/>
<feature type="modified residue" description="2,3-didehydroalanine (Ser)" evidence="6">
    <location>
        <position position="165"/>
    </location>
</feature>
<evidence type="ECO:0000256" key="9">
    <source>
        <dbReference type="RuleBase" id="RU004480"/>
    </source>
</evidence>
<dbReference type="Gene3D" id="1.20.200.10">
    <property type="entry name" value="Fumarase/aspartase (Central domain)"/>
    <property type="match status" value="1"/>
</dbReference>
<keyword evidence="4 6" id="KW-0456">Lyase</keyword>
<dbReference type="InterPro" id="IPR022313">
    <property type="entry name" value="Phe/His_NH3-lyase_AS"/>
</dbReference>
<evidence type="ECO:0000256" key="4">
    <source>
        <dbReference type="ARBA" id="ARBA00023239"/>
    </source>
</evidence>
<dbReference type="AlphaFoldDB" id="A0A3P3XKQ9"/>
<dbReference type="FunFam" id="1.10.275.10:FF:000005">
    <property type="entry name" value="Histidine ammonia-lyase"/>
    <property type="match status" value="1"/>
</dbReference>
<protein>
    <recommendedName>
        <fullName evidence="2 6">Histidine ammonia-lyase</fullName>
        <shortName evidence="6">Histidase</shortName>
        <ecNumber evidence="2 6">4.3.1.3</ecNumber>
    </recommendedName>
</protein>
<evidence type="ECO:0000256" key="6">
    <source>
        <dbReference type="HAMAP-Rule" id="MF_00229"/>
    </source>
</evidence>
<dbReference type="FunFam" id="1.20.200.10:FF:000003">
    <property type="entry name" value="Histidine ammonia-lyase"/>
    <property type="match status" value="1"/>
</dbReference>
<dbReference type="NCBIfam" id="NF006871">
    <property type="entry name" value="PRK09367.1"/>
    <property type="match status" value="1"/>
</dbReference>
<comment type="catalytic activity">
    <reaction evidence="5 6 8">
        <text>L-histidine = trans-urocanate + NH4(+)</text>
        <dbReference type="Rhea" id="RHEA:21232"/>
        <dbReference type="ChEBI" id="CHEBI:17771"/>
        <dbReference type="ChEBI" id="CHEBI:28938"/>
        <dbReference type="ChEBI" id="CHEBI:57595"/>
        <dbReference type="EC" id="4.3.1.3"/>
    </reaction>
</comment>
<name>A0A3P3XKQ9_9SPIR</name>
<evidence type="ECO:0000256" key="5">
    <source>
        <dbReference type="ARBA" id="ARBA00049269"/>
    </source>
</evidence>
<dbReference type="CDD" id="cd00332">
    <property type="entry name" value="PAL-HAL"/>
    <property type="match status" value="1"/>
</dbReference>
<sequence>MQCYRENRRLSITLLYGILKNMNDVIIDGCSLSIPELVVVARHKIPVRLDPDAEERMRASREVVELAVKKKLVKYGITTGFGKFCNVTISDEDNALLQKNLIMSHACGQGEPFAPEIVRAMMVLRANALAVGNSGVRPLLVQRILDLVNADIVPVVPEKGSLGASGDLAPLAHIALVLIGMGEAFYKGNRMPGALALAEAHIAPLVLEAKEGLALINGTQAMTAIGALAVYDALMLYRSATIASALTFQALRGITEALDPRIHELRRQKGQIDAAQDLRWLLEDSLLTTKPSGTRVQDAYALRCTPQVHGACVAAIQHVWDIISAELNAVTDNPLIFPHVLHEGGDILSGGNFHGEPLALVLDYLGIAAAELANLSERRLERMVNPALSEGLPAFLTINGGLNSGFMIVQYSAASLVSENKVLAHPASVDSIPSSANQEDHVSMGTIAARKARQIIDHSQRVVAMEILAACQALDLRAIQLGLSSIDESLSPATRSIYRMLRTVVRFTDKDRIMYPDIDAVVELVSDGTLPESIDRWSWNPGPVVPCEEYV</sequence>
<dbReference type="PANTHER" id="PTHR10362">
    <property type="entry name" value="HISTIDINE AMMONIA-LYASE"/>
    <property type="match status" value="1"/>
</dbReference>
<dbReference type="PROSITE" id="PS00488">
    <property type="entry name" value="PAL_HISTIDASE"/>
    <property type="match status" value="1"/>
</dbReference>
<dbReference type="GO" id="GO:0005737">
    <property type="term" value="C:cytoplasm"/>
    <property type="evidence" value="ECO:0007669"/>
    <property type="project" value="UniProtKB-SubCell"/>
</dbReference>
<dbReference type="Gene3D" id="1.10.275.10">
    <property type="entry name" value="Fumarase/aspartase (N-terminal domain)"/>
    <property type="match status" value="1"/>
</dbReference>
<comment type="pathway">
    <text evidence="1 6 8">Amino-acid degradation; L-histidine degradation into L-glutamate; N-formimidoyl-L-glutamate from L-histidine: step 1/3.</text>
</comment>
<dbReference type="GO" id="GO:0019557">
    <property type="term" value="P:L-histidine catabolic process to glutamate and formate"/>
    <property type="evidence" value="ECO:0007669"/>
    <property type="project" value="UniProtKB-UniPathway"/>
</dbReference>
<dbReference type="InterPro" id="IPR001106">
    <property type="entry name" value="Aromatic_Lyase"/>
</dbReference>
<comment type="similarity">
    <text evidence="6 7">Belongs to the PAL/histidase family.</text>
</comment>
<reference evidence="10" key="1">
    <citation type="submission" date="2017-02" db="EMBL/GenBank/DDBJ databases">
        <authorList>
            <person name="Regsiter A."/>
            <person name="William W."/>
        </authorList>
    </citation>
    <scope>NUCLEOTIDE SEQUENCE</scope>
    <source>
        <strain evidence="10">Bib</strain>
    </source>
</reference>
<dbReference type="InterPro" id="IPR024083">
    <property type="entry name" value="Fumarase/histidase_N"/>
</dbReference>
<organism evidence="10">
    <name type="scientific">uncultured spirochete</name>
    <dbReference type="NCBI Taxonomy" id="156406"/>
    <lineage>
        <taxon>Bacteria</taxon>
        <taxon>Pseudomonadati</taxon>
        <taxon>Spirochaetota</taxon>
        <taxon>Spirochaetia</taxon>
        <taxon>Spirochaetales</taxon>
        <taxon>environmental samples</taxon>
    </lineage>
</organism>
<evidence type="ECO:0000313" key="10">
    <source>
        <dbReference type="EMBL" id="SLM14321.1"/>
    </source>
</evidence>
<dbReference type="HAMAP" id="MF_00229">
    <property type="entry name" value="His_ammonia_lyase"/>
    <property type="match status" value="1"/>
</dbReference>
<comment type="PTM">
    <text evidence="6">Contains an active site 4-methylidene-imidazol-5-one (MIO), which is formed autocatalytically by cyclization and dehydration of residues Ala-Ser-Gly.</text>
</comment>
<evidence type="ECO:0000256" key="3">
    <source>
        <dbReference type="ARBA" id="ARBA00022808"/>
    </source>
</evidence>
<evidence type="ECO:0000256" key="1">
    <source>
        <dbReference type="ARBA" id="ARBA00005113"/>
    </source>
</evidence>
<dbReference type="NCBIfam" id="TIGR01225">
    <property type="entry name" value="hutH"/>
    <property type="match status" value="1"/>
</dbReference>
<keyword evidence="3 6" id="KW-0369">Histidine metabolism</keyword>
<accession>A0A3P3XKQ9</accession>
<feature type="cross-link" description="5-imidazolinone (Ala-Gly)" evidence="6">
    <location>
        <begin position="164"/>
        <end position="166"/>
    </location>
</feature>
<dbReference type="GO" id="GO:0019556">
    <property type="term" value="P:L-histidine catabolic process to glutamate and formamide"/>
    <property type="evidence" value="ECO:0007669"/>
    <property type="project" value="UniProtKB-UniPathway"/>
</dbReference>
<dbReference type="GO" id="GO:0004397">
    <property type="term" value="F:histidine ammonia-lyase activity"/>
    <property type="evidence" value="ECO:0007669"/>
    <property type="project" value="UniProtKB-UniRule"/>
</dbReference>
<dbReference type="EMBL" id="FWDM01000025">
    <property type="protein sequence ID" value="SLM14321.1"/>
    <property type="molecule type" value="Genomic_DNA"/>
</dbReference>
<evidence type="ECO:0000256" key="8">
    <source>
        <dbReference type="RuleBase" id="RU004479"/>
    </source>
</evidence>
<dbReference type="UniPathway" id="UPA00379">
    <property type="reaction ID" value="UER00549"/>
</dbReference>